<comment type="caution">
    <text evidence="1">The sequence shown here is derived from an EMBL/GenBank/DDBJ whole genome shotgun (WGS) entry which is preliminary data.</text>
</comment>
<organism evidence="1 2">
    <name type="scientific">Geodia barretti</name>
    <name type="common">Barrett's horny sponge</name>
    <dbReference type="NCBI Taxonomy" id="519541"/>
    <lineage>
        <taxon>Eukaryota</taxon>
        <taxon>Metazoa</taxon>
        <taxon>Porifera</taxon>
        <taxon>Demospongiae</taxon>
        <taxon>Heteroscleromorpha</taxon>
        <taxon>Tetractinellida</taxon>
        <taxon>Astrophorina</taxon>
        <taxon>Geodiidae</taxon>
        <taxon>Geodia</taxon>
    </lineage>
</organism>
<feature type="non-terminal residue" evidence="1">
    <location>
        <position position="33"/>
    </location>
</feature>
<gene>
    <name evidence="1" type="ORF">GBAR_LOCUS14446</name>
</gene>
<accession>A0AA35S7L9</accession>
<dbReference type="Proteomes" id="UP001174909">
    <property type="component" value="Unassembled WGS sequence"/>
</dbReference>
<evidence type="ECO:0000313" key="2">
    <source>
        <dbReference type="Proteomes" id="UP001174909"/>
    </source>
</evidence>
<dbReference type="AlphaFoldDB" id="A0AA35S7L9"/>
<dbReference type="EMBL" id="CASHTH010002107">
    <property type="protein sequence ID" value="CAI8024935.1"/>
    <property type="molecule type" value="Genomic_DNA"/>
</dbReference>
<protein>
    <submittedName>
        <fullName evidence="1">Uncharacterized protein</fullName>
    </submittedName>
</protein>
<name>A0AA35S7L9_GEOBA</name>
<keyword evidence="2" id="KW-1185">Reference proteome</keyword>
<reference evidence="1" key="1">
    <citation type="submission" date="2023-03" db="EMBL/GenBank/DDBJ databases">
        <authorList>
            <person name="Steffen K."/>
            <person name="Cardenas P."/>
        </authorList>
    </citation>
    <scope>NUCLEOTIDE SEQUENCE</scope>
</reference>
<evidence type="ECO:0000313" key="1">
    <source>
        <dbReference type="EMBL" id="CAI8024935.1"/>
    </source>
</evidence>
<sequence length="33" mass="3758">MQLVSQRRMTRDCFAGRTLPSAHVVGVRRRGSE</sequence>
<proteinExistence type="predicted"/>